<dbReference type="AlphaFoldDB" id="A0A1T0CJR0"/>
<feature type="active site" evidence="5 6">
    <location>
        <position position="233"/>
    </location>
</feature>
<dbReference type="Gene3D" id="3.40.309.10">
    <property type="entry name" value="Aldehyde Dehydrogenase, Chain A, domain 2"/>
    <property type="match status" value="1"/>
</dbReference>
<evidence type="ECO:0000259" key="8">
    <source>
        <dbReference type="Pfam" id="PF00171"/>
    </source>
</evidence>
<dbReference type="InterPro" id="IPR016161">
    <property type="entry name" value="Ald_DH/histidinol_DH"/>
</dbReference>
<sequence length="486" mass="54598">MSVTDNQTSDEIISEKDNSNGFIKSMTEQFWQMYQLSRQQGDVSWQHRLHQLEQLKKLISDNTDAICHAISQDFGHRSHDETIMVDIFPSLEGIRHAKKHGKDWMKPQKVSTGKWFLPASSHIQSQPLGVVGIMSPWNYPLNLVAGPLTAALVAGNRAMIKVSEYSPNFEHWLAKTLPVYFDKDEVCLVQGELQVAQAFSKLPFDHLLFTGSTSVGKHIMRAAADNLTPVTLELGGKSPVIIIDKDILPHAVNRIWTGKMMNSGQTCIAPDYVLLPDGLQDEFIELSKKWMSKHYPKIGDNEDVTFIINHKQFDRIHDHLKQAQKQACVHKLTTATENRATGFMPPVVVTELSQDSLLLTEEIFGPVLPLVGYDSLDDAIDYVNARPRPLALYPFGQDDDMIERILQRTVSGGVSVNETIYHVAQHDLPFGGVGASGMGHYHGKHGFDTLSHQKAVFRQAKVNFVDILQPPYGKVFDKLMKVAVRW</sequence>
<keyword evidence="10" id="KW-1185">Reference proteome</keyword>
<feature type="domain" description="Aldehyde dehydrogenase" evidence="8">
    <location>
        <begin position="41"/>
        <end position="456"/>
    </location>
</feature>
<dbReference type="CDD" id="cd07133">
    <property type="entry name" value="ALDH_CALDH_CalB"/>
    <property type="match status" value="1"/>
</dbReference>
<dbReference type="InterPro" id="IPR015590">
    <property type="entry name" value="Aldehyde_DH_dom"/>
</dbReference>
<dbReference type="EMBL" id="MUYT01000002">
    <property type="protein sequence ID" value="OOS22565.1"/>
    <property type="molecule type" value="Genomic_DNA"/>
</dbReference>
<dbReference type="InterPro" id="IPR029510">
    <property type="entry name" value="Ald_DH_CS_GLU"/>
</dbReference>
<organism evidence="9 10">
    <name type="scientific">Lwoffella lincolnii</name>
    <dbReference type="NCBI Taxonomy" id="90241"/>
    <lineage>
        <taxon>Bacteria</taxon>
        <taxon>Pseudomonadati</taxon>
        <taxon>Pseudomonadota</taxon>
        <taxon>Gammaproteobacteria</taxon>
        <taxon>Moraxellales</taxon>
        <taxon>Moraxellaceae</taxon>
        <taxon>Lwoffella</taxon>
    </lineage>
</organism>
<dbReference type="PROSITE" id="PS00687">
    <property type="entry name" value="ALDEHYDE_DEHYDR_GLU"/>
    <property type="match status" value="1"/>
</dbReference>
<name>A0A1T0CJR0_9GAMM</name>
<dbReference type="GO" id="GO:0006081">
    <property type="term" value="P:aldehyde metabolic process"/>
    <property type="evidence" value="ECO:0007669"/>
    <property type="project" value="InterPro"/>
</dbReference>
<dbReference type="STRING" id="90241.B0682_01920"/>
<evidence type="ECO:0000256" key="6">
    <source>
        <dbReference type="PROSITE-ProRule" id="PRU10007"/>
    </source>
</evidence>
<dbReference type="PANTHER" id="PTHR43570:SF20">
    <property type="entry name" value="ALDEHYDE DEHYDROGENASE ALDX-RELATED"/>
    <property type="match status" value="1"/>
</dbReference>
<accession>A0A1T0CJR0</accession>
<gene>
    <name evidence="9" type="ORF">B0682_01920</name>
</gene>
<evidence type="ECO:0000256" key="1">
    <source>
        <dbReference type="ARBA" id="ARBA00009986"/>
    </source>
</evidence>
<evidence type="ECO:0000256" key="3">
    <source>
        <dbReference type="ARBA" id="ARBA00023027"/>
    </source>
</evidence>
<dbReference type="GO" id="GO:0005737">
    <property type="term" value="C:cytoplasm"/>
    <property type="evidence" value="ECO:0007669"/>
    <property type="project" value="TreeGrafter"/>
</dbReference>
<comment type="similarity">
    <text evidence="1 4 7">Belongs to the aldehyde dehydrogenase family.</text>
</comment>
<dbReference type="SUPFAM" id="SSF53720">
    <property type="entry name" value="ALDH-like"/>
    <property type="match status" value="1"/>
</dbReference>
<evidence type="ECO:0000313" key="9">
    <source>
        <dbReference type="EMBL" id="OOS22565.1"/>
    </source>
</evidence>
<dbReference type="Proteomes" id="UP000191094">
    <property type="component" value="Unassembled WGS sequence"/>
</dbReference>
<dbReference type="Pfam" id="PF00171">
    <property type="entry name" value="Aldedh"/>
    <property type="match status" value="1"/>
</dbReference>
<dbReference type="PANTHER" id="PTHR43570">
    <property type="entry name" value="ALDEHYDE DEHYDROGENASE"/>
    <property type="match status" value="1"/>
</dbReference>
<comment type="caution">
    <text evidence="9">The sequence shown here is derived from an EMBL/GenBank/DDBJ whole genome shotgun (WGS) entry which is preliminary data.</text>
</comment>
<dbReference type="FunFam" id="3.40.605.10:FF:000004">
    <property type="entry name" value="Aldehyde dehydrogenase"/>
    <property type="match status" value="1"/>
</dbReference>
<feature type="active site" evidence="5">
    <location>
        <position position="267"/>
    </location>
</feature>
<evidence type="ECO:0000313" key="10">
    <source>
        <dbReference type="Proteomes" id="UP000191094"/>
    </source>
</evidence>
<dbReference type="InterPro" id="IPR012394">
    <property type="entry name" value="Aldehyde_DH_NAD(P)"/>
</dbReference>
<protein>
    <recommendedName>
        <fullName evidence="4">Aldehyde dehydrogenase</fullName>
    </recommendedName>
</protein>
<dbReference type="OrthoDB" id="9812625at2"/>
<evidence type="ECO:0000256" key="2">
    <source>
        <dbReference type="ARBA" id="ARBA00023002"/>
    </source>
</evidence>
<reference evidence="9 10" key="1">
    <citation type="submission" date="2017-02" db="EMBL/GenBank/DDBJ databases">
        <title>Draft genome sequence of Moraxella lincolnii CCUG 9405T type strain.</title>
        <authorList>
            <person name="Salva-Serra F."/>
            <person name="Engstrom-Jakobsson H."/>
            <person name="Thorell K."/>
            <person name="Jaen-Luchoro D."/>
            <person name="Gonzales-Siles L."/>
            <person name="Karlsson R."/>
            <person name="Yazdan S."/>
            <person name="Boulund F."/>
            <person name="Johnning A."/>
            <person name="Engstrand L."/>
            <person name="Kristiansson E."/>
            <person name="Moore E."/>
        </authorList>
    </citation>
    <scope>NUCLEOTIDE SEQUENCE [LARGE SCALE GENOMIC DNA]</scope>
    <source>
        <strain evidence="9 10">CCUG 9405</strain>
    </source>
</reference>
<dbReference type="PIRSF" id="PIRSF036492">
    <property type="entry name" value="ALDH"/>
    <property type="match status" value="1"/>
</dbReference>
<dbReference type="InterPro" id="IPR016163">
    <property type="entry name" value="Ald_DH_C"/>
</dbReference>
<evidence type="ECO:0000256" key="7">
    <source>
        <dbReference type="RuleBase" id="RU003345"/>
    </source>
</evidence>
<dbReference type="Gene3D" id="3.40.605.10">
    <property type="entry name" value="Aldehyde Dehydrogenase, Chain A, domain 1"/>
    <property type="match status" value="1"/>
</dbReference>
<dbReference type="GO" id="GO:0004029">
    <property type="term" value="F:aldehyde dehydrogenase (NAD+) activity"/>
    <property type="evidence" value="ECO:0007669"/>
    <property type="project" value="TreeGrafter"/>
</dbReference>
<evidence type="ECO:0000256" key="5">
    <source>
        <dbReference type="PIRSR" id="PIRSR036492-1"/>
    </source>
</evidence>
<dbReference type="InterPro" id="IPR016162">
    <property type="entry name" value="Ald_DH_N"/>
</dbReference>
<dbReference type="RefSeq" id="WP_078306416.1">
    <property type="nucleotide sequence ID" value="NZ_CP147511.1"/>
</dbReference>
<keyword evidence="2 4" id="KW-0560">Oxidoreductase</keyword>
<evidence type="ECO:0000256" key="4">
    <source>
        <dbReference type="PIRNR" id="PIRNR036492"/>
    </source>
</evidence>
<proteinExistence type="inferred from homology"/>
<keyword evidence="3" id="KW-0520">NAD</keyword>